<organism evidence="12 13">
    <name type="scientific">Candidatus Terrybacteria bacterium RIFCSPHIGHO2_01_FULL_43_35</name>
    <dbReference type="NCBI Taxonomy" id="1802361"/>
    <lineage>
        <taxon>Bacteria</taxon>
        <taxon>Candidatus Terryibacteriota</taxon>
    </lineage>
</organism>
<feature type="region of interest" description="Disordered" evidence="11">
    <location>
        <begin position="136"/>
        <end position="169"/>
    </location>
</feature>
<keyword evidence="5 7" id="KW-0687">Ribonucleoprotein</keyword>
<evidence type="ECO:0000256" key="3">
    <source>
        <dbReference type="ARBA" id="ARBA00022884"/>
    </source>
</evidence>
<dbReference type="Gene3D" id="3.90.470.10">
    <property type="entry name" value="Ribosomal protein L22/L17"/>
    <property type="match status" value="1"/>
</dbReference>
<proteinExistence type="inferred from homology"/>
<keyword evidence="3 7" id="KW-0694">RNA-binding</keyword>
<dbReference type="InterPro" id="IPR047867">
    <property type="entry name" value="Ribosomal_uL22_bac/org-type"/>
</dbReference>
<evidence type="ECO:0000256" key="9">
    <source>
        <dbReference type="RuleBase" id="RU004006"/>
    </source>
</evidence>
<name>A0A1G2PD32_9BACT</name>
<dbReference type="NCBIfam" id="TIGR01044">
    <property type="entry name" value="rplV_bact"/>
    <property type="match status" value="1"/>
</dbReference>
<dbReference type="GO" id="GO:0019843">
    <property type="term" value="F:rRNA binding"/>
    <property type="evidence" value="ECO:0007669"/>
    <property type="project" value="UniProtKB-UniRule"/>
</dbReference>
<comment type="subunit">
    <text evidence="7 9">Part of the 50S ribosomal subunit.</text>
</comment>
<evidence type="ECO:0000256" key="2">
    <source>
        <dbReference type="ARBA" id="ARBA00022730"/>
    </source>
</evidence>
<accession>A0A1G2PD32</accession>
<evidence type="ECO:0000256" key="6">
    <source>
        <dbReference type="ARBA" id="ARBA00035207"/>
    </source>
</evidence>
<reference evidence="12 13" key="1">
    <citation type="journal article" date="2016" name="Nat. Commun.">
        <title>Thousands of microbial genomes shed light on interconnected biogeochemical processes in an aquifer system.</title>
        <authorList>
            <person name="Anantharaman K."/>
            <person name="Brown C.T."/>
            <person name="Hug L.A."/>
            <person name="Sharon I."/>
            <person name="Castelle C.J."/>
            <person name="Probst A.J."/>
            <person name="Thomas B.C."/>
            <person name="Singh A."/>
            <person name="Wilkins M.J."/>
            <person name="Karaoz U."/>
            <person name="Brodie E.L."/>
            <person name="Williams K.H."/>
            <person name="Hubbard S.S."/>
            <person name="Banfield J.F."/>
        </authorList>
    </citation>
    <scope>NUCLEOTIDE SEQUENCE [LARGE SCALE GENOMIC DNA]</scope>
</reference>
<keyword evidence="2 7" id="KW-0699">rRNA-binding</keyword>
<feature type="compositionally biased region" description="Basic and acidic residues" evidence="11">
    <location>
        <begin position="136"/>
        <end position="166"/>
    </location>
</feature>
<evidence type="ECO:0000313" key="13">
    <source>
        <dbReference type="Proteomes" id="UP000178869"/>
    </source>
</evidence>
<dbReference type="Pfam" id="PF00237">
    <property type="entry name" value="Ribosomal_L22"/>
    <property type="match status" value="1"/>
</dbReference>
<evidence type="ECO:0000256" key="8">
    <source>
        <dbReference type="RuleBase" id="RU004005"/>
    </source>
</evidence>
<evidence type="ECO:0000256" key="11">
    <source>
        <dbReference type="SAM" id="MobiDB-lite"/>
    </source>
</evidence>
<dbReference type="InterPro" id="IPR005727">
    <property type="entry name" value="Ribosomal_uL22_bac/chlpt-type"/>
</dbReference>
<dbReference type="GO" id="GO:0003735">
    <property type="term" value="F:structural constituent of ribosome"/>
    <property type="evidence" value="ECO:0007669"/>
    <property type="project" value="InterPro"/>
</dbReference>
<evidence type="ECO:0000256" key="7">
    <source>
        <dbReference type="HAMAP-Rule" id="MF_01331"/>
    </source>
</evidence>
<dbReference type="InterPro" id="IPR036394">
    <property type="entry name" value="Ribosomal_uL22_sf"/>
</dbReference>
<comment type="caution">
    <text evidence="12">The sequence shown here is derived from an EMBL/GenBank/DDBJ whole genome shotgun (WGS) entry which is preliminary data.</text>
</comment>
<dbReference type="GO" id="GO:0022625">
    <property type="term" value="C:cytosolic large ribosomal subunit"/>
    <property type="evidence" value="ECO:0007669"/>
    <property type="project" value="TreeGrafter"/>
</dbReference>
<evidence type="ECO:0000313" key="12">
    <source>
        <dbReference type="EMBL" id="OHA46217.1"/>
    </source>
</evidence>
<comment type="function">
    <text evidence="7">The globular domain of the protein is located near the polypeptide exit tunnel on the outside of the subunit, while an extended beta-hairpin is found that lines the wall of the exit tunnel in the center of the 70S ribosome.</text>
</comment>
<dbReference type="InterPro" id="IPR001063">
    <property type="entry name" value="Ribosomal_uL22"/>
</dbReference>
<evidence type="ECO:0000256" key="5">
    <source>
        <dbReference type="ARBA" id="ARBA00023274"/>
    </source>
</evidence>
<dbReference type="AlphaFoldDB" id="A0A1G2PD32"/>
<evidence type="ECO:0000256" key="1">
    <source>
        <dbReference type="ARBA" id="ARBA00009451"/>
    </source>
</evidence>
<dbReference type="PANTHER" id="PTHR13501">
    <property type="entry name" value="CHLOROPLAST 50S RIBOSOMAL PROTEIN L22-RELATED"/>
    <property type="match status" value="1"/>
</dbReference>
<evidence type="ECO:0000256" key="10">
    <source>
        <dbReference type="RuleBase" id="RU004008"/>
    </source>
</evidence>
<dbReference type="HAMAP" id="MF_01331_B">
    <property type="entry name" value="Ribosomal_uL22_B"/>
    <property type="match status" value="1"/>
</dbReference>
<dbReference type="PANTHER" id="PTHR13501:SF8">
    <property type="entry name" value="LARGE RIBOSOMAL SUBUNIT PROTEIN UL22M"/>
    <property type="match status" value="1"/>
</dbReference>
<dbReference type="EMBL" id="MHSR01000019">
    <property type="protein sequence ID" value="OHA46217.1"/>
    <property type="molecule type" value="Genomic_DNA"/>
</dbReference>
<sequence length="184" mass="20533">MSAKTVNKKDNQARAILRYLRMSPRKVRAASGGLRNKWVFEAEEILTHRTRRASAPLLKLLGSATANAVKNKKLNKEDLFISDIFVDGGPIFSKYMPRARGSAAEIQKKTSHVTIILGERKAGPGRKSFVPFSPKEEVKQVDAAEEKSSHKKPEGKNYAPKVEKVQPKKGFGNFGKRIFSRKAI</sequence>
<dbReference type="GO" id="GO:0006412">
    <property type="term" value="P:translation"/>
    <property type="evidence" value="ECO:0007669"/>
    <property type="project" value="UniProtKB-UniRule"/>
</dbReference>
<comment type="function">
    <text evidence="7 10">This protein binds specifically to 23S rRNA; its binding is stimulated by other ribosomal proteins, e.g., L4, L17, and L20. It is important during the early stages of 50S assembly. It makes multiple contacts with different domains of the 23S rRNA in the assembled 50S subunit and ribosome.</text>
</comment>
<dbReference type="CDD" id="cd00336">
    <property type="entry name" value="Ribosomal_L22"/>
    <property type="match status" value="1"/>
</dbReference>
<dbReference type="SUPFAM" id="SSF54843">
    <property type="entry name" value="Ribosomal protein L22"/>
    <property type="match status" value="1"/>
</dbReference>
<keyword evidence="4 7" id="KW-0689">Ribosomal protein</keyword>
<evidence type="ECO:0000256" key="4">
    <source>
        <dbReference type="ARBA" id="ARBA00022980"/>
    </source>
</evidence>
<protein>
    <recommendedName>
        <fullName evidence="6 7">Large ribosomal subunit protein uL22</fullName>
    </recommendedName>
</protein>
<gene>
    <name evidence="7" type="primary">rplV</name>
    <name evidence="12" type="ORF">A2828_03325</name>
</gene>
<comment type="similarity">
    <text evidence="1 7 8">Belongs to the universal ribosomal protein uL22 family.</text>
</comment>
<dbReference type="Proteomes" id="UP000178869">
    <property type="component" value="Unassembled WGS sequence"/>
</dbReference>